<feature type="domain" description="EF-hand" evidence="11">
    <location>
        <begin position="74"/>
        <end position="109"/>
    </location>
</feature>
<organism evidence="12 13">
    <name type="scientific">Strigamia maritima</name>
    <name type="common">European centipede</name>
    <name type="synonym">Geophilus maritimus</name>
    <dbReference type="NCBI Taxonomy" id="126957"/>
    <lineage>
        <taxon>Eukaryota</taxon>
        <taxon>Metazoa</taxon>
        <taxon>Ecdysozoa</taxon>
        <taxon>Arthropoda</taxon>
        <taxon>Myriapoda</taxon>
        <taxon>Chilopoda</taxon>
        <taxon>Pleurostigmophora</taxon>
        <taxon>Geophilomorpha</taxon>
        <taxon>Linotaeniidae</taxon>
        <taxon>Strigamia</taxon>
    </lineage>
</organism>
<dbReference type="eggNOG" id="KOG4251">
    <property type="taxonomic scope" value="Eukaryota"/>
</dbReference>
<dbReference type="GO" id="GO:0005796">
    <property type="term" value="C:Golgi lumen"/>
    <property type="evidence" value="ECO:0007669"/>
    <property type="project" value="UniProtKB-SubCell"/>
</dbReference>
<dbReference type="SUPFAM" id="SSF47473">
    <property type="entry name" value="EF-hand"/>
    <property type="match status" value="2"/>
</dbReference>
<evidence type="ECO:0000256" key="1">
    <source>
        <dbReference type="ARBA" id="ARBA00022723"/>
    </source>
</evidence>
<feature type="domain" description="EF-hand" evidence="11">
    <location>
        <begin position="206"/>
        <end position="241"/>
    </location>
</feature>
<evidence type="ECO:0000256" key="5">
    <source>
        <dbReference type="ARBA" id="ARBA00023034"/>
    </source>
</evidence>
<protein>
    <recommendedName>
        <fullName evidence="8">45 kDa calcium-binding protein</fullName>
    </recommendedName>
    <alternativeName>
        <fullName evidence="9">Stromal cell-derived factor 4</fullName>
    </alternativeName>
</protein>
<evidence type="ECO:0000256" key="8">
    <source>
        <dbReference type="ARBA" id="ARBA00023817"/>
    </source>
</evidence>
<keyword evidence="1" id="KW-0479">Metal-binding</keyword>
<dbReference type="EnsemblMetazoa" id="SMAR013903-RA">
    <property type="protein sequence ID" value="SMAR013903-PA"/>
    <property type="gene ID" value="SMAR013903"/>
</dbReference>
<dbReference type="EMBL" id="JH431581">
    <property type="status" value="NOT_ANNOTATED_CDS"/>
    <property type="molecule type" value="Genomic_DNA"/>
</dbReference>
<dbReference type="InterPro" id="IPR018247">
    <property type="entry name" value="EF_Hand_1_Ca_BS"/>
</dbReference>
<dbReference type="InterPro" id="IPR002048">
    <property type="entry name" value="EF_hand_dom"/>
</dbReference>
<dbReference type="GO" id="GO:0017156">
    <property type="term" value="P:calcium-ion regulated exocytosis"/>
    <property type="evidence" value="ECO:0007669"/>
    <property type="project" value="TreeGrafter"/>
</dbReference>
<evidence type="ECO:0000313" key="13">
    <source>
        <dbReference type="Proteomes" id="UP000014500"/>
    </source>
</evidence>
<dbReference type="Proteomes" id="UP000014500">
    <property type="component" value="Unassembled WGS sequence"/>
</dbReference>
<dbReference type="SMART" id="SM00054">
    <property type="entry name" value="EFh"/>
    <property type="match status" value="3"/>
</dbReference>
<dbReference type="AlphaFoldDB" id="T1JJ73"/>
<feature type="domain" description="EF-hand" evidence="11">
    <location>
        <begin position="287"/>
        <end position="322"/>
    </location>
</feature>
<dbReference type="OMA" id="MNEYSAL"/>
<dbReference type="PANTHER" id="PTHR10827:SF98">
    <property type="entry name" value="45 KDA CALCIUM-BINDING PROTEIN"/>
    <property type="match status" value="1"/>
</dbReference>
<dbReference type="GO" id="GO:0005783">
    <property type="term" value="C:endoplasmic reticulum"/>
    <property type="evidence" value="ECO:0007669"/>
    <property type="project" value="TreeGrafter"/>
</dbReference>
<proteinExistence type="predicted"/>
<dbReference type="PROSITE" id="PS00018">
    <property type="entry name" value="EF_HAND_1"/>
    <property type="match status" value="3"/>
</dbReference>
<keyword evidence="6" id="KW-0325">Glycoprotein</keyword>
<evidence type="ECO:0000256" key="7">
    <source>
        <dbReference type="ARBA" id="ARBA00023769"/>
    </source>
</evidence>
<comment type="subcellular location">
    <subcellularLocation>
        <location evidence="7">Golgi apparatus lumen</location>
    </subcellularLocation>
</comment>
<dbReference type="Gene3D" id="1.10.238.10">
    <property type="entry name" value="EF-hand"/>
    <property type="match status" value="3"/>
</dbReference>
<keyword evidence="2 10" id="KW-0732">Signal</keyword>
<keyword evidence="13" id="KW-1185">Reference proteome</keyword>
<dbReference type="PhylomeDB" id="T1JJ73"/>
<dbReference type="Pfam" id="PF13202">
    <property type="entry name" value="EF-hand_5"/>
    <property type="match status" value="2"/>
</dbReference>
<accession>T1JJ73</accession>
<evidence type="ECO:0000313" key="12">
    <source>
        <dbReference type="EnsemblMetazoa" id="SMAR013903-PA"/>
    </source>
</evidence>
<evidence type="ECO:0000256" key="2">
    <source>
        <dbReference type="ARBA" id="ARBA00022729"/>
    </source>
</evidence>
<evidence type="ECO:0000256" key="6">
    <source>
        <dbReference type="ARBA" id="ARBA00023180"/>
    </source>
</evidence>
<dbReference type="PROSITE" id="PS50222">
    <property type="entry name" value="EF_HAND_2"/>
    <property type="match status" value="3"/>
</dbReference>
<sequence length="335" mass="38788">MCYLFFFLTLIGLSTSAPFPSFNATVKKPSLPLNVQDLIIPDHLEGVKLERDGHLNKEFRKEVFLGKSHEEIENAETLLTEIFQKVDVDGNEELSPDELSNWISAKVKEHLDEAVRENIYLFTNVDKDRNGLATWKEYHYAFMLDQGFEEKYARDHAENHKILDRKTREQILLDEAAFSETAHNNPDGLNIDEFLSFRHPERSLVTLLNMVQEIFNNLDENGDNYLSIEEFATFSNGAPDPKEMQDNDRVWQEERKREFRENIDSNQDGRVSRQELLFYSDPKNPAHAKSEARNLISSADTDHSGTLSLEEILAKKDIFLGSKMINISKNFHDEF</sequence>
<evidence type="ECO:0000256" key="3">
    <source>
        <dbReference type="ARBA" id="ARBA00022737"/>
    </source>
</evidence>
<name>T1JJ73_STRMM</name>
<dbReference type="InterPro" id="IPR011992">
    <property type="entry name" value="EF-hand-dom_pair"/>
</dbReference>
<evidence type="ECO:0000256" key="4">
    <source>
        <dbReference type="ARBA" id="ARBA00022837"/>
    </source>
</evidence>
<feature type="chain" id="PRO_5004590536" description="45 kDa calcium-binding protein" evidence="10">
    <location>
        <begin position="17"/>
        <end position="335"/>
    </location>
</feature>
<dbReference type="GO" id="GO:0005509">
    <property type="term" value="F:calcium ion binding"/>
    <property type="evidence" value="ECO:0007669"/>
    <property type="project" value="InterPro"/>
</dbReference>
<dbReference type="CDD" id="cd16225">
    <property type="entry name" value="EFh_CREC_cab45"/>
    <property type="match status" value="1"/>
</dbReference>
<evidence type="ECO:0000256" key="10">
    <source>
        <dbReference type="SAM" id="SignalP"/>
    </source>
</evidence>
<dbReference type="HOGENOM" id="CLU_044718_1_0_1"/>
<evidence type="ECO:0000256" key="9">
    <source>
        <dbReference type="ARBA" id="ARBA00031511"/>
    </source>
</evidence>
<keyword evidence="5" id="KW-0333">Golgi apparatus</keyword>
<dbReference type="PANTHER" id="PTHR10827">
    <property type="entry name" value="RETICULOCALBIN"/>
    <property type="match status" value="1"/>
</dbReference>
<reference evidence="13" key="1">
    <citation type="submission" date="2011-05" db="EMBL/GenBank/DDBJ databases">
        <authorList>
            <person name="Richards S.R."/>
            <person name="Qu J."/>
            <person name="Jiang H."/>
            <person name="Jhangiani S.N."/>
            <person name="Agravi P."/>
            <person name="Goodspeed R."/>
            <person name="Gross S."/>
            <person name="Mandapat C."/>
            <person name="Jackson L."/>
            <person name="Mathew T."/>
            <person name="Pu L."/>
            <person name="Thornton R."/>
            <person name="Saada N."/>
            <person name="Wilczek-Boney K.B."/>
            <person name="Lee S."/>
            <person name="Kovar C."/>
            <person name="Wu Y."/>
            <person name="Scherer S.E."/>
            <person name="Worley K.C."/>
            <person name="Muzny D.M."/>
            <person name="Gibbs R."/>
        </authorList>
    </citation>
    <scope>NUCLEOTIDE SEQUENCE</scope>
    <source>
        <strain evidence="13">Brora</strain>
    </source>
</reference>
<dbReference type="InterPro" id="IPR027240">
    <property type="entry name" value="CAB45_EFh"/>
</dbReference>
<evidence type="ECO:0000259" key="11">
    <source>
        <dbReference type="PROSITE" id="PS50222"/>
    </source>
</evidence>
<keyword evidence="3" id="KW-0677">Repeat</keyword>
<reference evidence="12" key="2">
    <citation type="submission" date="2015-02" db="UniProtKB">
        <authorList>
            <consortium name="EnsemblMetazoa"/>
        </authorList>
    </citation>
    <scope>IDENTIFICATION</scope>
</reference>
<feature type="signal peptide" evidence="10">
    <location>
        <begin position="1"/>
        <end position="16"/>
    </location>
</feature>
<keyword evidence="4" id="KW-0106">Calcium</keyword>